<organism evidence="3 4">
    <name type="scientific">Mycobacterium hippophais</name>
    <dbReference type="NCBI Taxonomy" id="3016340"/>
    <lineage>
        <taxon>Bacteria</taxon>
        <taxon>Bacillati</taxon>
        <taxon>Actinomycetota</taxon>
        <taxon>Actinomycetes</taxon>
        <taxon>Mycobacteriales</taxon>
        <taxon>Mycobacteriaceae</taxon>
        <taxon>Mycobacterium</taxon>
    </lineage>
</organism>
<keyword evidence="2" id="KW-0812">Transmembrane</keyword>
<keyword evidence="2" id="KW-0472">Membrane</keyword>
<protein>
    <submittedName>
        <fullName evidence="3">DUF5336 domain-containing protein</fullName>
    </submittedName>
</protein>
<feature type="region of interest" description="Disordered" evidence="1">
    <location>
        <begin position="203"/>
        <end position="276"/>
    </location>
</feature>
<dbReference type="Proteomes" id="UP001142153">
    <property type="component" value="Unassembled WGS sequence"/>
</dbReference>
<proteinExistence type="predicted"/>
<gene>
    <name evidence="3" type="ORF">O6P37_15020</name>
</gene>
<feature type="region of interest" description="Disordered" evidence="1">
    <location>
        <begin position="146"/>
        <end position="170"/>
    </location>
</feature>
<reference evidence="3" key="1">
    <citation type="submission" date="2022-12" db="EMBL/GenBank/DDBJ databases">
        <authorList>
            <person name="Deng Y."/>
            <person name="Zhang Y.-Q."/>
        </authorList>
    </citation>
    <scope>NUCLEOTIDE SEQUENCE</scope>
    <source>
        <strain evidence="3">CPCC 205372</strain>
    </source>
</reference>
<feature type="transmembrane region" description="Helical" evidence="2">
    <location>
        <begin position="93"/>
        <end position="112"/>
    </location>
</feature>
<feature type="compositionally biased region" description="Pro residues" evidence="1">
    <location>
        <begin position="156"/>
        <end position="165"/>
    </location>
</feature>
<evidence type="ECO:0000313" key="4">
    <source>
        <dbReference type="Proteomes" id="UP001142153"/>
    </source>
</evidence>
<feature type="transmembrane region" description="Helical" evidence="2">
    <location>
        <begin position="21"/>
        <end position="41"/>
    </location>
</feature>
<sequence>MASSSSRPVHGGRGRTPSDSVVPRAASAGAAVLGVAGFLLHTAPVYGGGAAAALAAQPATTWVGAGGFALLLGGLLAAASLMRAVRLHRDHAAVFSVLGTLAVVVGLLDPPVGTTAGWALIVITVLAVLQSVLAIVAVLRPEPEAVQDQDVRRPVQQPPAPPAPQTIPAGRVVDTADVAAQGHGQATAAGHAAGINQAHHTAPPWVEQPRHAEPADRPTAPVYVPSASPAATGAQPIAASGAAGPAGAWGVRAQQAGEQRAGGSGHAPEGFTPGRQ</sequence>
<evidence type="ECO:0000256" key="1">
    <source>
        <dbReference type="SAM" id="MobiDB-lite"/>
    </source>
</evidence>
<name>A0ABT4PUD5_9MYCO</name>
<dbReference type="Pfam" id="PF17270">
    <property type="entry name" value="DUF5336"/>
    <property type="match status" value="1"/>
</dbReference>
<dbReference type="RefSeq" id="WP_269894839.1">
    <property type="nucleotide sequence ID" value="NZ_JAPZPY010000006.1"/>
</dbReference>
<comment type="caution">
    <text evidence="3">The sequence shown here is derived from an EMBL/GenBank/DDBJ whole genome shotgun (WGS) entry which is preliminary data.</text>
</comment>
<feature type="transmembrane region" description="Helical" evidence="2">
    <location>
        <begin position="61"/>
        <end position="81"/>
    </location>
</feature>
<evidence type="ECO:0000256" key="2">
    <source>
        <dbReference type="SAM" id="Phobius"/>
    </source>
</evidence>
<dbReference type="EMBL" id="JAPZPY010000006">
    <property type="protein sequence ID" value="MCZ8380183.1"/>
    <property type="molecule type" value="Genomic_DNA"/>
</dbReference>
<accession>A0ABT4PUD5</accession>
<feature type="region of interest" description="Disordered" evidence="1">
    <location>
        <begin position="1"/>
        <end position="22"/>
    </location>
</feature>
<feature type="compositionally biased region" description="Low complexity" evidence="1">
    <location>
        <begin position="218"/>
        <end position="253"/>
    </location>
</feature>
<keyword evidence="2" id="KW-1133">Transmembrane helix</keyword>
<evidence type="ECO:0000313" key="3">
    <source>
        <dbReference type="EMBL" id="MCZ8380183.1"/>
    </source>
</evidence>
<keyword evidence="4" id="KW-1185">Reference proteome</keyword>
<feature type="transmembrane region" description="Helical" evidence="2">
    <location>
        <begin position="118"/>
        <end position="139"/>
    </location>
</feature>
<dbReference type="InterPro" id="IPR035166">
    <property type="entry name" value="DUF5336"/>
</dbReference>